<dbReference type="SMART" id="SM00382">
    <property type="entry name" value="AAA"/>
    <property type="match status" value="1"/>
</dbReference>
<keyword evidence="6 9" id="KW-0067">ATP-binding</keyword>
<evidence type="ECO:0000256" key="1">
    <source>
        <dbReference type="ARBA" id="ARBA00004417"/>
    </source>
</evidence>
<dbReference type="EMBL" id="JARGYC010000024">
    <property type="protein sequence ID" value="MDF0601235.1"/>
    <property type="molecule type" value="Genomic_DNA"/>
</dbReference>
<dbReference type="PROSITE" id="PS50893">
    <property type="entry name" value="ABC_TRANSPORTER_2"/>
    <property type="match status" value="1"/>
</dbReference>
<dbReference type="InterPro" id="IPR013563">
    <property type="entry name" value="Oligopep_ABC_C"/>
</dbReference>
<evidence type="ECO:0000256" key="5">
    <source>
        <dbReference type="ARBA" id="ARBA00022741"/>
    </source>
</evidence>
<dbReference type="GO" id="GO:0016887">
    <property type="term" value="F:ATP hydrolysis activity"/>
    <property type="evidence" value="ECO:0007669"/>
    <property type="project" value="InterPro"/>
</dbReference>
<gene>
    <name evidence="9" type="ORF">P1J78_10885</name>
</gene>
<feature type="domain" description="ABC transporter" evidence="8">
    <location>
        <begin position="6"/>
        <end position="257"/>
    </location>
</feature>
<keyword evidence="10" id="KW-1185">Reference proteome</keyword>
<evidence type="ECO:0000256" key="7">
    <source>
        <dbReference type="ARBA" id="ARBA00023136"/>
    </source>
</evidence>
<dbReference type="InterPro" id="IPR003593">
    <property type="entry name" value="AAA+_ATPase"/>
</dbReference>
<dbReference type="Gene3D" id="3.40.50.300">
    <property type="entry name" value="P-loop containing nucleotide triphosphate hydrolases"/>
    <property type="match status" value="1"/>
</dbReference>
<dbReference type="NCBIfam" id="TIGR01727">
    <property type="entry name" value="oligo_HPY"/>
    <property type="match status" value="1"/>
</dbReference>
<organism evidence="9 10">
    <name type="scientific">Psychromarinibacter sediminicola</name>
    <dbReference type="NCBI Taxonomy" id="3033385"/>
    <lineage>
        <taxon>Bacteria</taxon>
        <taxon>Pseudomonadati</taxon>
        <taxon>Pseudomonadota</taxon>
        <taxon>Alphaproteobacteria</taxon>
        <taxon>Rhodobacterales</taxon>
        <taxon>Paracoccaceae</taxon>
        <taxon>Psychromarinibacter</taxon>
    </lineage>
</organism>
<dbReference type="InterPro" id="IPR027417">
    <property type="entry name" value="P-loop_NTPase"/>
</dbReference>
<dbReference type="Pfam" id="PF08352">
    <property type="entry name" value="oligo_HPY"/>
    <property type="match status" value="1"/>
</dbReference>
<keyword evidence="3" id="KW-0813">Transport</keyword>
<comment type="caution">
    <text evidence="9">The sequence shown here is derived from an EMBL/GenBank/DDBJ whole genome shotgun (WGS) entry which is preliminary data.</text>
</comment>
<evidence type="ECO:0000256" key="6">
    <source>
        <dbReference type="ARBA" id="ARBA00022840"/>
    </source>
</evidence>
<dbReference type="InterPro" id="IPR017871">
    <property type="entry name" value="ABC_transporter-like_CS"/>
</dbReference>
<comment type="similarity">
    <text evidence="2">Belongs to the ABC transporter superfamily.</text>
</comment>
<dbReference type="PROSITE" id="PS00211">
    <property type="entry name" value="ABC_TRANSPORTER_1"/>
    <property type="match status" value="1"/>
</dbReference>
<dbReference type="InterPro" id="IPR050388">
    <property type="entry name" value="ABC_Ni/Peptide_Import"/>
</dbReference>
<accession>A0AAE3T8B4</accession>
<name>A0AAE3T8B4_9RHOB</name>
<dbReference type="Pfam" id="PF00005">
    <property type="entry name" value="ABC_tran"/>
    <property type="match status" value="1"/>
</dbReference>
<keyword evidence="5" id="KW-0547">Nucleotide-binding</keyword>
<dbReference type="InterPro" id="IPR003439">
    <property type="entry name" value="ABC_transporter-like_ATP-bd"/>
</dbReference>
<proteinExistence type="inferred from homology"/>
<keyword evidence="4" id="KW-1003">Cell membrane</keyword>
<dbReference type="Proteomes" id="UP001220964">
    <property type="component" value="Unassembled WGS sequence"/>
</dbReference>
<keyword evidence="7" id="KW-0472">Membrane</keyword>
<dbReference type="GO" id="GO:0055085">
    <property type="term" value="P:transmembrane transport"/>
    <property type="evidence" value="ECO:0007669"/>
    <property type="project" value="UniProtKB-ARBA"/>
</dbReference>
<evidence type="ECO:0000256" key="3">
    <source>
        <dbReference type="ARBA" id="ARBA00022448"/>
    </source>
</evidence>
<dbReference type="PANTHER" id="PTHR43297">
    <property type="entry name" value="OLIGOPEPTIDE TRANSPORT ATP-BINDING PROTEIN APPD"/>
    <property type="match status" value="1"/>
</dbReference>
<dbReference type="GO" id="GO:0015833">
    <property type="term" value="P:peptide transport"/>
    <property type="evidence" value="ECO:0007669"/>
    <property type="project" value="InterPro"/>
</dbReference>
<dbReference type="FunFam" id="3.40.50.300:FF:000016">
    <property type="entry name" value="Oligopeptide ABC transporter ATP-binding component"/>
    <property type="match status" value="1"/>
</dbReference>
<comment type="subcellular location">
    <subcellularLocation>
        <location evidence="1">Cell inner membrane</location>
        <topology evidence="1">Peripheral membrane protein</topology>
    </subcellularLocation>
</comment>
<evidence type="ECO:0000313" key="9">
    <source>
        <dbReference type="EMBL" id="MDF0601235.1"/>
    </source>
</evidence>
<dbReference type="SUPFAM" id="SSF52540">
    <property type="entry name" value="P-loop containing nucleoside triphosphate hydrolases"/>
    <property type="match status" value="1"/>
</dbReference>
<dbReference type="CDD" id="cd03257">
    <property type="entry name" value="ABC_NikE_OppD_transporters"/>
    <property type="match status" value="1"/>
</dbReference>
<dbReference type="GO" id="GO:0005524">
    <property type="term" value="F:ATP binding"/>
    <property type="evidence" value="ECO:0007669"/>
    <property type="project" value="UniProtKB-KW"/>
</dbReference>
<evidence type="ECO:0000259" key="8">
    <source>
        <dbReference type="PROSITE" id="PS50893"/>
    </source>
</evidence>
<dbReference type="AlphaFoldDB" id="A0AAE3T8B4"/>
<dbReference type="PANTHER" id="PTHR43297:SF2">
    <property type="entry name" value="DIPEPTIDE TRANSPORT ATP-BINDING PROTEIN DPPD"/>
    <property type="match status" value="1"/>
</dbReference>
<reference evidence="9" key="1">
    <citation type="submission" date="2023-03" db="EMBL/GenBank/DDBJ databases">
        <title>Multiphase analysis and comparison of six strains from genera Psychromarinibacter, Lutimaribacter, and Maritimibacter, including a novel species: Psychromarinibacter sediminicola sp. nov.</title>
        <authorList>
            <person name="Wang Y.-H."/>
            <person name="Ye M.-Q."/>
            <person name="Du Z.-J."/>
        </authorList>
    </citation>
    <scope>NUCLEOTIDE SEQUENCE</scope>
    <source>
        <strain evidence="9">C21-152</strain>
    </source>
</reference>
<dbReference type="GO" id="GO:0005886">
    <property type="term" value="C:plasma membrane"/>
    <property type="evidence" value="ECO:0007669"/>
    <property type="project" value="UniProtKB-SubCell"/>
</dbReference>
<evidence type="ECO:0000313" key="10">
    <source>
        <dbReference type="Proteomes" id="UP001220964"/>
    </source>
</evidence>
<evidence type="ECO:0000256" key="4">
    <source>
        <dbReference type="ARBA" id="ARBA00022475"/>
    </source>
</evidence>
<evidence type="ECO:0000256" key="2">
    <source>
        <dbReference type="ARBA" id="ARBA00005417"/>
    </source>
</evidence>
<dbReference type="RefSeq" id="WP_275567374.1">
    <property type="nucleotide sequence ID" value="NZ_JARGYC010000024.1"/>
</dbReference>
<sequence length="362" mass="39505">MSAPLLQITDFHLGFRTRRGTVQAVDGVDLVVNEGETVGLVGESGCGKSATVRSILRLLPDKVARYGPGEIRLNDRNVLDLPEAEMRRIQGGDVAMVFQDPMTSLNPVMTVGDQITEYLAAHTDLDRAAMRARVIELLSMVGIPVPEERMTWFPHQLSGGMRQRVMIAMALSCEPRLLLADEITTALDVTLQAQILDLLHALSERLNTATLLITHDLSVVAGMTRRVYVMYAGQIIEEAETDALFAAPAMPYTWGLLRSAPSLDAPLTEDLTPIEGLPPDLAAPPPGCRFASRCPYRREICQSRMPDLRAAPDGGTHRVRCWGAQDVPEGGWLIGTDWREDTGDPRIVADIRAASAMAGTES</sequence>
<protein>
    <submittedName>
        <fullName evidence="9">ABC transporter ATP-binding protein</fullName>
    </submittedName>
</protein>